<dbReference type="Pfam" id="PF13419">
    <property type="entry name" value="HAD_2"/>
    <property type="match status" value="1"/>
</dbReference>
<dbReference type="Pfam" id="PF05192">
    <property type="entry name" value="MutS_III"/>
    <property type="match status" value="1"/>
</dbReference>
<dbReference type="Gene3D" id="1.10.150.450">
    <property type="match status" value="1"/>
</dbReference>
<comment type="similarity">
    <text evidence="1">Belongs to the DNA mismatch repair MutS family.</text>
</comment>
<dbReference type="Gene3D" id="3.40.50.1000">
    <property type="entry name" value="HAD superfamily/HAD-like"/>
    <property type="match status" value="1"/>
</dbReference>
<dbReference type="EMBL" id="JARGDH010000006">
    <property type="protein sequence ID" value="KAL0265686.1"/>
    <property type="molecule type" value="Genomic_DNA"/>
</dbReference>
<dbReference type="InterPro" id="IPR036187">
    <property type="entry name" value="DNA_mismatch_repair_MutS_sf"/>
</dbReference>
<proteinExistence type="inferred from homology"/>
<evidence type="ECO:0000256" key="1">
    <source>
        <dbReference type="ARBA" id="ARBA00006271"/>
    </source>
</evidence>
<dbReference type="InterPro" id="IPR007696">
    <property type="entry name" value="DNA_mismatch_repair_MutS_core"/>
</dbReference>
<dbReference type="CDD" id="cd03243">
    <property type="entry name" value="ABC_MutS_homologs"/>
    <property type="match status" value="1"/>
</dbReference>
<reference evidence="7" key="1">
    <citation type="journal article" date="2024" name="Gigascience">
        <title>Chromosome-level genome of the poultry shaft louse Menopon gallinae provides insight into the host-switching and adaptive evolution of parasitic lice.</title>
        <authorList>
            <person name="Xu Y."/>
            <person name="Ma L."/>
            <person name="Liu S."/>
            <person name="Liang Y."/>
            <person name="Liu Q."/>
            <person name="He Z."/>
            <person name="Tian L."/>
            <person name="Duan Y."/>
            <person name="Cai W."/>
            <person name="Li H."/>
            <person name="Song F."/>
        </authorList>
    </citation>
    <scope>NUCLEOTIDE SEQUENCE</scope>
    <source>
        <strain evidence="7">Cailab_2023a</strain>
    </source>
</reference>
<gene>
    <name evidence="7" type="ORF">PYX00_011400</name>
</gene>
<keyword evidence="5" id="KW-0234">DNA repair</keyword>
<dbReference type="GO" id="GO:0005634">
    <property type="term" value="C:nucleus"/>
    <property type="evidence" value="ECO:0007669"/>
    <property type="project" value="TreeGrafter"/>
</dbReference>
<keyword evidence="3" id="KW-0067">ATP-binding</keyword>
<dbReference type="Gene3D" id="3.40.50.300">
    <property type="entry name" value="P-loop containing nucleotide triphosphate hydrolases"/>
    <property type="match status" value="1"/>
</dbReference>
<dbReference type="InterPro" id="IPR045076">
    <property type="entry name" value="MutS"/>
</dbReference>
<evidence type="ECO:0000256" key="4">
    <source>
        <dbReference type="ARBA" id="ARBA00023125"/>
    </source>
</evidence>
<dbReference type="Pfam" id="PF05190">
    <property type="entry name" value="MutS_IV"/>
    <property type="match status" value="1"/>
</dbReference>
<evidence type="ECO:0000259" key="6">
    <source>
        <dbReference type="PROSITE" id="PS00486"/>
    </source>
</evidence>
<dbReference type="Pfam" id="PF00488">
    <property type="entry name" value="MutS_V"/>
    <property type="match status" value="1"/>
</dbReference>
<dbReference type="SUPFAM" id="SSF52540">
    <property type="entry name" value="P-loop containing nucleoside triphosphate hydrolases"/>
    <property type="match status" value="1"/>
</dbReference>
<evidence type="ECO:0000313" key="7">
    <source>
        <dbReference type="EMBL" id="KAL0265686.1"/>
    </source>
</evidence>
<dbReference type="GO" id="GO:0006298">
    <property type="term" value="P:mismatch repair"/>
    <property type="evidence" value="ECO:0007669"/>
    <property type="project" value="InterPro"/>
</dbReference>
<keyword evidence="5" id="KW-0227">DNA damage</keyword>
<keyword evidence="2" id="KW-0547">Nucleotide-binding</keyword>
<dbReference type="GO" id="GO:0005524">
    <property type="term" value="F:ATP binding"/>
    <property type="evidence" value="ECO:0007669"/>
    <property type="project" value="UniProtKB-KW"/>
</dbReference>
<dbReference type="GO" id="GO:0140664">
    <property type="term" value="F:ATP-dependent DNA damage sensor activity"/>
    <property type="evidence" value="ECO:0007669"/>
    <property type="project" value="InterPro"/>
</dbReference>
<dbReference type="PROSITE" id="PS00486">
    <property type="entry name" value="DNA_MISMATCH_REPAIR_2"/>
    <property type="match status" value="1"/>
</dbReference>
<dbReference type="InterPro" id="IPR000432">
    <property type="entry name" value="DNA_mismatch_repair_MutS_C"/>
</dbReference>
<dbReference type="Gene3D" id="1.10.10.10">
    <property type="entry name" value="Winged helix-like DNA-binding domain superfamily/Winged helix DNA-binding domain"/>
    <property type="match status" value="1"/>
</dbReference>
<accession>A0AAW2H7P9</accession>
<evidence type="ECO:0000256" key="2">
    <source>
        <dbReference type="ARBA" id="ARBA00022741"/>
    </source>
</evidence>
<protein>
    <recommendedName>
        <fullName evidence="6">DNA mismatch repair proteins mutS family domain-containing protein</fullName>
    </recommendedName>
</protein>
<dbReference type="SUPFAM" id="SSF48334">
    <property type="entry name" value="DNA repair protein MutS, domain III"/>
    <property type="match status" value="1"/>
</dbReference>
<dbReference type="InterPro" id="IPR041492">
    <property type="entry name" value="HAD_2"/>
</dbReference>
<keyword evidence="4" id="KW-0238">DNA-binding</keyword>
<dbReference type="GO" id="GO:0030983">
    <property type="term" value="F:mismatched DNA binding"/>
    <property type="evidence" value="ECO:0007669"/>
    <property type="project" value="InterPro"/>
</dbReference>
<dbReference type="PANTHER" id="PTHR11361">
    <property type="entry name" value="DNA MISMATCH REPAIR PROTEIN MUTS FAMILY MEMBER"/>
    <property type="match status" value="1"/>
</dbReference>
<organism evidence="7">
    <name type="scientific">Menopon gallinae</name>
    <name type="common">poultry shaft louse</name>
    <dbReference type="NCBI Taxonomy" id="328185"/>
    <lineage>
        <taxon>Eukaryota</taxon>
        <taxon>Metazoa</taxon>
        <taxon>Ecdysozoa</taxon>
        <taxon>Arthropoda</taxon>
        <taxon>Hexapoda</taxon>
        <taxon>Insecta</taxon>
        <taxon>Pterygota</taxon>
        <taxon>Neoptera</taxon>
        <taxon>Paraneoptera</taxon>
        <taxon>Psocodea</taxon>
        <taxon>Troctomorpha</taxon>
        <taxon>Phthiraptera</taxon>
        <taxon>Amblycera</taxon>
        <taxon>Menoponidae</taxon>
        <taxon>Menopon</taxon>
    </lineage>
</organism>
<dbReference type="InterPro" id="IPR023214">
    <property type="entry name" value="HAD_sf"/>
</dbReference>
<dbReference type="SMART" id="SM00534">
    <property type="entry name" value="MUTSac"/>
    <property type="match status" value="1"/>
</dbReference>
<evidence type="ECO:0000256" key="5">
    <source>
        <dbReference type="ARBA" id="ARBA00023204"/>
    </source>
</evidence>
<dbReference type="SUPFAM" id="SSF56784">
    <property type="entry name" value="HAD-like"/>
    <property type="match status" value="1"/>
</dbReference>
<dbReference type="InterPro" id="IPR027417">
    <property type="entry name" value="P-loop_NTPase"/>
</dbReference>
<dbReference type="InterPro" id="IPR036388">
    <property type="entry name" value="WH-like_DNA-bd_sf"/>
</dbReference>
<sequence length="1410" mass="160199">MEDVVLHAEEPGQREPRFIHLDANTVETQKGTFKETAGQVVYIFDIDETLYPHDDGILDMRREKIIEFGMLYGLSREESMAKIKESLVKYKSTIKGFIRELPRNENVNRVLDNPVPNSTDTLKPDTELREMLLRLKGRRFCLTNGSREHSRKALVKIGVLDCIDAVFCCDYQNPEYISKPDPRVYDIVSQVLELDKASGVYFFDDHTENIECAVLFGWSCFQVTRCRPLKHILREQLDGCDGQSSGAEGSHAQSVCAMLEFDNLVTAQPLSRRSCGYWMLKGACLSRALGTQTRCPESTCTGPWCIPAGRLAADQRAFCTPMEFESFYRKLDGKCLKIFWRRDSYYLYEDDIFKVKSLVNVEEAVQGRGLRELRVSRDLGECIIKCALTELRMPVQEFVEQGSRFVLEREGLPGSWKDFEDICMDKAMEPAIAAVSLEGAEVDVALLIGRKIYRTGFEDDDIFTNLYSVFSEFNVIEVIFQNSRLERPLCNMGMIVHFYKVKESGSVPLLTSYLNMGDAAVAELPRGNAMSVTNDVIEALSIQSVLGLFAVCTDQGSRLLHKFAKSPLRSLSEIEKRQQHVEAFERLNLDMLQKLPDLARMARMIESRRISLENLQKLSQVICEIPRIVTSLGTKEDAGGAAWSSSIRDDFVTPLGSIHQNLQPLVLEIGRVIDNDAHINRNLSPELCRLREKKDEIQRQIGAEHERVLGLNRRIKVDKHAVFKISRSEYKYFDEDFRKHRFQELGFTKGGVTFTTRTLSELAAGLVEVDSEIEREERQIRSSLISFASEFLSLIEGLNYIIAYLDVLNAFSQKINENWTRPRFAASMKLVGAFHPLIRLNVIKNEIAIEDRRFVTITGPNMGGKSTFLKMCGVIALLAQMGSFVPASYCETVLFDSIWVRIGACDYASQGVSTFMAEMCDISKICHKATPKSLILIDELGRGTSALDGLCLALAIKEFLLEVGCITLFATHFPQVCGEDTMNKRVGIRNNVLTYLMEDGVCNASFGIENLSAGPAADLPLQHKSGPCGVAVYLHVPHQQTHVYRWLRPARVWSVSAWKDRRASAQGTRAQQKGKRKSARAATLPMDHTAQINKKISKKDGKAIETLFKTDKKKTRAILEATQVERLSYPFNKLLPLYYKESYAEAVGALGLISFDEQWATPIHKRVIHRLYMLADFNEDYSKVLMNTFRKIKDRRLYFYTVTMLISMYSKNKKYNMIDNLLSIVGEPDFVSKEAIVYYYYMGLSKLTRDDFEGSYAFLRKAFSYRFARERAALPLFANVILRNKRLRGSILPKYGVDFAFLHDIYHGRLDLGQLPNEALAEYNLLRVCRVYFPLISMRNLVYRVYGAARDDNRLYIRYLTAKTGMVAEECAAAVIQLITLGYIRGYLSINKQCIVLSRTDPFPSALQST</sequence>
<feature type="domain" description="DNA mismatch repair proteins mutS family" evidence="6">
    <location>
        <begin position="933"/>
        <end position="949"/>
    </location>
</feature>
<dbReference type="InterPro" id="IPR007861">
    <property type="entry name" value="DNA_mismatch_repair_MutS_clamp"/>
</dbReference>
<evidence type="ECO:0000256" key="3">
    <source>
        <dbReference type="ARBA" id="ARBA00022840"/>
    </source>
</evidence>
<dbReference type="SMART" id="SM00533">
    <property type="entry name" value="MUTSd"/>
    <property type="match status" value="1"/>
</dbReference>
<dbReference type="Gene3D" id="1.10.1420.10">
    <property type="match status" value="2"/>
</dbReference>
<dbReference type="PANTHER" id="PTHR11361:SF34">
    <property type="entry name" value="DNA MISMATCH REPAIR PROTEIN MSH1, MITOCHONDRIAL"/>
    <property type="match status" value="1"/>
</dbReference>
<dbReference type="InterPro" id="IPR036412">
    <property type="entry name" value="HAD-like_sf"/>
</dbReference>
<name>A0AAW2H7P9_9NEOP</name>
<comment type="caution">
    <text evidence="7">The sequence shown here is derived from an EMBL/GenBank/DDBJ whole genome shotgun (WGS) entry which is preliminary data.</text>
</comment>